<evidence type="ECO:0000313" key="3">
    <source>
        <dbReference type="Proteomes" id="UP000824469"/>
    </source>
</evidence>
<keyword evidence="3" id="KW-1185">Reference proteome</keyword>
<proteinExistence type="predicted"/>
<name>A0AA38G5R4_TAXCH</name>
<protein>
    <submittedName>
        <fullName evidence="2">Uncharacterized protein</fullName>
    </submittedName>
</protein>
<feature type="non-terminal residue" evidence="2">
    <location>
        <position position="1"/>
    </location>
</feature>
<gene>
    <name evidence="2" type="ORF">KI387_024342</name>
</gene>
<feature type="compositionally biased region" description="Low complexity" evidence="1">
    <location>
        <begin position="15"/>
        <end position="34"/>
    </location>
</feature>
<evidence type="ECO:0000256" key="1">
    <source>
        <dbReference type="SAM" id="MobiDB-lite"/>
    </source>
</evidence>
<feature type="region of interest" description="Disordered" evidence="1">
    <location>
        <begin position="1"/>
        <end position="38"/>
    </location>
</feature>
<dbReference type="EMBL" id="JAHRHJ020000005">
    <property type="protein sequence ID" value="KAH9315715.1"/>
    <property type="molecule type" value="Genomic_DNA"/>
</dbReference>
<organism evidence="2 3">
    <name type="scientific">Taxus chinensis</name>
    <name type="common">Chinese yew</name>
    <name type="synonym">Taxus wallichiana var. chinensis</name>
    <dbReference type="NCBI Taxonomy" id="29808"/>
    <lineage>
        <taxon>Eukaryota</taxon>
        <taxon>Viridiplantae</taxon>
        <taxon>Streptophyta</taxon>
        <taxon>Embryophyta</taxon>
        <taxon>Tracheophyta</taxon>
        <taxon>Spermatophyta</taxon>
        <taxon>Pinopsida</taxon>
        <taxon>Pinidae</taxon>
        <taxon>Conifers II</taxon>
        <taxon>Cupressales</taxon>
        <taxon>Taxaceae</taxon>
        <taxon>Taxus</taxon>
    </lineage>
</organism>
<feature type="non-terminal residue" evidence="2">
    <location>
        <position position="56"/>
    </location>
</feature>
<accession>A0AA38G5R4</accession>
<reference evidence="2 3" key="1">
    <citation type="journal article" date="2021" name="Nat. Plants">
        <title>The Taxus genome provides insights into paclitaxel biosynthesis.</title>
        <authorList>
            <person name="Xiong X."/>
            <person name="Gou J."/>
            <person name="Liao Q."/>
            <person name="Li Y."/>
            <person name="Zhou Q."/>
            <person name="Bi G."/>
            <person name="Li C."/>
            <person name="Du R."/>
            <person name="Wang X."/>
            <person name="Sun T."/>
            <person name="Guo L."/>
            <person name="Liang H."/>
            <person name="Lu P."/>
            <person name="Wu Y."/>
            <person name="Zhang Z."/>
            <person name="Ro D.K."/>
            <person name="Shang Y."/>
            <person name="Huang S."/>
            <person name="Yan J."/>
        </authorList>
    </citation>
    <scope>NUCLEOTIDE SEQUENCE [LARGE SCALE GENOMIC DNA]</scope>
    <source>
        <strain evidence="2">Ta-2019</strain>
    </source>
</reference>
<comment type="caution">
    <text evidence="2">The sequence shown here is derived from an EMBL/GenBank/DDBJ whole genome shotgun (WGS) entry which is preliminary data.</text>
</comment>
<dbReference type="Proteomes" id="UP000824469">
    <property type="component" value="Unassembled WGS sequence"/>
</dbReference>
<evidence type="ECO:0000313" key="2">
    <source>
        <dbReference type="EMBL" id="KAH9315715.1"/>
    </source>
</evidence>
<dbReference type="AlphaFoldDB" id="A0AA38G5R4"/>
<sequence length="56" mass="5560">QLVYDMPVSIPPTLTPTSASASTSSALPSSTLPPVVSQLGPTTAITTASMSSITPT</sequence>